<dbReference type="InParanoid" id="A0A1Y5TWV9"/>
<reference evidence="3 4" key="1">
    <citation type="submission" date="2017-03" db="EMBL/GenBank/DDBJ databases">
        <authorList>
            <person name="Afonso C.L."/>
            <person name="Miller P.J."/>
            <person name="Scott M.A."/>
            <person name="Spackman E."/>
            <person name="Goraichik I."/>
            <person name="Dimitrov K.M."/>
            <person name="Suarez D.L."/>
            <person name="Swayne D.E."/>
        </authorList>
    </citation>
    <scope>NUCLEOTIDE SEQUENCE [LARGE SCALE GENOMIC DNA]</scope>
    <source>
        <strain evidence="3 4">CECT 7691</strain>
    </source>
</reference>
<dbReference type="GO" id="GO:0120147">
    <property type="term" value="F:formylglycine-generating oxidase activity"/>
    <property type="evidence" value="ECO:0007669"/>
    <property type="project" value="TreeGrafter"/>
</dbReference>
<feature type="chain" id="PRO_5012486771" evidence="1">
    <location>
        <begin position="22"/>
        <end position="282"/>
    </location>
</feature>
<dbReference type="InterPro" id="IPR005532">
    <property type="entry name" value="SUMF_dom"/>
</dbReference>
<dbReference type="Gene3D" id="3.90.1580.10">
    <property type="entry name" value="paralog of FGE (formylglycine-generating enzyme)"/>
    <property type="match status" value="1"/>
</dbReference>
<evidence type="ECO:0000256" key="1">
    <source>
        <dbReference type="SAM" id="SignalP"/>
    </source>
</evidence>
<proteinExistence type="predicted"/>
<name>A0A1Y5TWV9_9PROT</name>
<dbReference type="InterPro" id="IPR042095">
    <property type="entry name" value="SUMF_sf"/>
</dbReference>
<sequence>MSVRTGLVVAALWLAVAPLRAAVPEPPLRDIPGGTFIVGSDRAEREIAYALDERGYGHDVTRQQRWYESEGERRTVRLPAFRITATPISNADYGRYIAATGHPAPDVDRATWQDYGLVHPYARTRRFAWRDGRPPMGREDHPVVLVSHADATDYANWLSRETGQRWRLPTADEWEKAARGDDGRYFPWGNDFDPARLNSHDAGPFDTMPVGSFPAGASPYGVLDVAGQVFEWTATPAGAHRHVVKGGSWDDKGCGVCRAAAGHGRPDQIKHILIGFRLVREP</sequence>
<keyword evidence="1" id="KW-0732">Signal</keyword>
<dbReference type="PANTHER" id="PTHR23150">
    <property type="entry name" value="SULFATASE MODIFYING FACTOR 1, 2"/>
    <property type="match status" value="1"/>
</dbReference>
<protein>
    <submittedName>
        <fullName evidence="3">Iron(II)-dependent oxidoreductase EgtB</fullName>
        <ecNumber evidence="3">1.8.-.-</ecNumber>
    </submittedName>
</protein>
<dbReference type="InterPro" id="IPR051043">
    <property type="entry name" value="Sulfatase_Mod_Factor_Kinase"/>
</dbReference>
<dbReference type="SUPFAM" id="SSF56436">
    <property type="entry name" value="C-type lectin-like"/>
    <property type="match status" value="1"/>
</dbReference>
<evidence type="ECO:0000313" key="3">
    <source>
        <dbReference type="EMBL" id="SLN70304.1"/>
    </source>
</evidence>
<dbReference type="EMBL" id="FWFR01000003">
    <property type="protein sequence ID" value="SLN70304.1"/>
    <property type="molecule type" value="Genomic_DNA"/>
</dbReference>
<organism evidence="3 4">
    <name type="scientific">Oceanibacterium hippocampi</name>
    <dbReference type="NCBI Taxonomy" id="745714"/>
    <lineage>
        <taxon>Bacteria</taxon>
        <taxon>Pseudomonadati</taxon>
        <taxon>Pseudomonadota</taxon>
        <taxon>Alphaproteobacteria</taxon>
        <taxon>Sneathiellales</taxon>
        <taxon>Sneathiellaceae</taxon>
        <taxon>Oceanibacterium</taxon>
    </lineage>
</organism>
<evidence type="ECO:0000259" key="2">
    <source>
        <dbReference type="Pfam" id="PF03781"/>
    </source>
</evidence>
<feature type="signal peptide" evidence="1">
    <location>
        <begin position="1"/>
        <end position="21"/>
    </location>
</feature>
<keyword evidence="4" id="KW-1185">Reference proteome</keyword>
<keyword evidence="3" id="KW-0560">Oxidoreductase</keyword>
<accession>A0A1Y5TWV9</accession>
<dbReference type="InterPro" id="IPR016187">
    <property type="entry name" value="CTDL_fold"/>
</dbReference>
<feature type="domain" description="Sulfatase-modifying factor enzyme-like" evidence="2">
    <location>
        <begin position="31"/>
        <end position="280"/>
    </location>
</feature>
<dbReference type="EC" id="1.8.-.-" evidence="3"/>
<gene>
    <name evidence="3" type="primary">egtB</name>
    <name evidence="3" type="ORF">OCH7691_03272</name>
</gene>
<evidence type="ECO:0000313" key="4">
    <source>
        <dbReference type="Proteomes" id="UP000193200"/>
    </source>
</evidence>
<dbReference type="Proteomes" id="UP000193200">
    <property type="component" value="Unassembled WGS sequence"/>
</dbReference>
<dbReference type="AlphaFoldDB" id="A0A1Y5TWV9"/>
<dbReference type="Pfam" id="PF03781">
    <property type="entry name" value="FGE-sulfatase"/>
    <property type="match status" value="1"/>
</dbReference>
<dbReference type="PANTHER" id="PTHR23150:SF19">
    <property type="entry name" value="FORMYLGLYCINE-GENERATING ENZYME"/>
    <property type="match status" value="1"/>
</dbReference>